<dbReference type="InterPro" id="IPR008271">
    <property type="entry name" value="Ser/Thr_kinase_AS"/>
</dbReference>
<evidence type="ECO:0000256" key="1">
    <source>
        <dbReference type="ARBA" id="ARBA00010886"/>
    </source>
</evidence>
<feature type="compositionally biased region" description="Acidic residues" evidence="10">
    <location>
        <begin position="425"/>
        <end position="439"/>
    </location>
</feature>
<dbReference type="SMART" id="SM00220">
    <property type="entry name" value="S_TKc"/>
    <property type="match status" value="1"/>
</dbReference>
<dbReference type="Gene3D" id="1.10.510.10">
    <property type="entry name" value="Transferase(Phosphotransferase) domain 1"/>
    <property type="match status" value="1"/>
</dbReference>
<dbReference type="Gene3D" id="3.30.200.20">
    <property type="entry name" value="Phosphorylase Kinase, domain 1"/>
    <property type="match status" value="1"/>
</dbReference>
<proteinExistence type="inferred from homology"/>
<evidence type="ECO:0000256" key="5">
    <source>
        <dbReference type="ARBA" id="ARBA00022741"/>
    </source>
</evidence>
<gene>
    <name evidence="12" type="ORF">NP493_448g03038</name>
</gene>
<sequence>MPLPKHLQKPEKKKRVLANRYRVEKRLGSGNFGTAWLVTDLKCKDEKEKLKVLKEIAVGELQPDETVDAVHEATLLRKLDHPGIVKFHDSFLEGDFFCIITEYCEGGDLDGKVAEYKKKKTRIPEAQVVEWIIQLLLAVQYMHDRRVLHRDLKSRNIFLRNNRIKIGDFGISRILMGSTDMASTFVGTPYYMSPEVLKHEGYNSKSDVWSVGCLLYELVALQHAFEGESLMGVMYKIVESNLPQWPSGYSKELKAVFVRILERDPAKRPSASESLKIPFIAKQMMLIKNTIMEKHHSKEHKDNINLESQQLVSAMKGRMHMDALKQESDDSKWKNMTPRERMRIKKMQKADEEAERLKKASQQQLQDNAQRYNQNRQSMDPYETRRLPWADHRPTRSQTQPKGGFATIPVHDRPYTAPMGRYMPTEDEDEEEEEDEEENPFGARYSQTMIPSRQPWQTGTLVPDRTTLRPASFDDRPITPMKNTMVYSREYSTLDFKDGVPDKPELAETYYSQFEDEFEPSEEVDEEADRTLVANSNMEADEDEDEVEDLMNCMQNALDKSDTVKMQTLADTEAGAFGPIARDTKIKNLTAEAIRKLGEEQFERAHSYLKQARFGKPGENQAEEKEIMRGLAQIVESPTDCFLVDQLVFLEYQASMTM</sequence>
<dbReference type="PANTHER" id="PTHR44899:SF8">
    <property type="entry name" value="NIMA-RELATED KINASE 11"/>
    <property type="match status" value="1"/>
</dbReference>
<keyword evidence="3" id="KW-0723">Serine/threonine-protein kinase</keyword>
<dbReference type="SUPFAM" id="SSF56112">
    <property type="entry name" value="Protein kinase-like (PK-like)"/>
    <property type="match status" value="1"/>
</dbReference>
<keyword evidence="5" id="KW-0547">Nucleotide-binding</keyword>
<comment type="catalytic activity">
    <reaction evidence="8">
        <text>L-threonyl-[protein] + ATP = O-phospho-L-threonyl-[protein] + ADP + H(+)</text>
        <dbReference type="Rhea" id="RHEA:46608"/>
        <dbReference type="Rhea" id="RHEA-COMP:11060"/>
        <dbReference type="Rhea" id="RHEA-COMP:11605"/>
        <dbReference type="ChEBI" id="CHEBI:15378"/>
        <dbReference type="ChEBI" id="CHEBI:30013"/>
        <dbReference type="ChEBI" id="CHEBI:30616"/>
        <dbReference type="ChEBI" id="CHEBI:61977"/>
        <dbReference type="ChEBI" id="CHEBI:456216"/>
        <dbReference type="EC" id="2.7.11.1"/>
    </reaction>
</comment>
<dbReference type="Proteomes" id="UP001209878">
    <property type="component" value="Unassembled WGS sequence"/>
</dbReference>
<dbReference type="GO" id="GO:0004674">
    <property type="term" value="F:protein serine/threonine kinase activity"/>
    <property type="evidence" value="ECO:0007669"/>
    <property type="project" value="UniProtKB-KW"/>
</dbReference>
<dbReference type="EMBL" id="JAODUO010000450">
    <property type="protein sequence ID" value="KAK2180285.1"/>
    <property type="molecule type" value="Genomic_DNA"/>
</dbReference>
<evidence type="ECO:0000259" key="11">
    <source>
        <dbReference type="PROSITE" id="PS50011"/>
    </source>
</evidence>
<dbReference type="EC" id="2.7.11.1" evidence="2"/>
<dbReference type="AlphaFoldDB" id="A0AAD9L0G1"/>
<feature type="compositionally biased region" description="Basic and acidic residues" evidence="10">
    <location>
        <begin position="382"/>
        <end position="394"/>
    </location>
</feature>
<name>A0AAD9L0G1_RIDPI</name>
<dbReference type="PROSITE" id="PS00108">
    <property type="entry name" value="PROTEIN_KINASE_ST"/>
    <property type="match status" value="1"/>
</dbReference>
<comment type="caution">
    <text evidence="12">The sequence shown here is derived from an EMBL/GenBank/DDBJ whole genome shotgun (WGS) entry which is preliminary data.</text>
</comment>
<accession>A0AAD9L0G1</accession>
<evidence type="ECO:0000256" key="6">
    <source>
        <dbReference type="ARBA" id="ARBA00022777"/>
    </source>
</evidence>
<evidence type="ECO:0000313" key="12">
    <source>
        <dbReference type="EMBL" id="KAK2180285.1"/>
    </source>
</evidence>
<dbReference type="PANTHER" id="PTHR44899">
    <property type="entry name" value="CAMK FAMILY PROTEIN KINASE"/>
    <property type="match status" value="1"/>
</dbReference>
<dbReference type="PROSITE" id="PS50011">
    <property type="entry name" value="PROTEIN_KINASE_DOM"/>
    <property type="match status" value="1"/>
</dbReference>
<evidence type="ECO:0000256" key="2">
    <source>
        <dbReference type="ARBA" id="ARBA00012513"/>
    </source>
</evidence>
<comment type="similarity">
    <text evidence="1">Belongs to the protein kinase superfamily. NEK Ser/Thr protein kinase family. NIMA subfamily.</text>
</comment>
<dbReference type="InterPro" id="IPR011009">
    <property type="entry name" value="Kinase-like_dom_sf"/>
</dbReference>
<keyword evidence="13" id="KW-1185">Reference proteome</keyword>
<evidence type="ECO:0000313" key="13">
    <source>
        <dbReference type="Proteomes" id="UP001209878"/>
    </source>
</evidence>
<keyword evidence="4" id="KW-0808">Transferase</keyword>
<feature type="region of interest" description="Disordered" evidence="10">
    <location>
        <begin position="348"/>
        <end position="441"/>
    </location>
</feature>
<dbReference type="Pfam" id="PF00069">
    <property type="entry name" value="Pkinase"/>
    <property type="match status" value="1"/>
</dbReference>
<feature type="region of interest" description="Disordered" evidence="10">
    <location>
        <begin position="454"/>
        <end position="477"/>
    </location>
</feature>
<feature type="domain" description="Protein kinase" evidence="11">
    <location>
        <begin position="21"/>
        <end position="280"/>
    </location>
</feature>
<evidence type="ECO:0000256" key="3">
    <source>
        <dbReference type="ARBA" id="ARBA00022527"/>
    </source>
</evidence>
<evidence type="ECO:0000256" key="9">
    <source>
        <dbReference type="ARBA" id="ARBA00048679"/>
    </source>
</evidence>
<organism evidence="12 13">
    <name type="scientific">Ridgeia piscesae</name>
    <name type="common">Tubeworm</name>
    <dbReference type="NCBI Taxonomy" id="27915"/>
    <lineage>
        <taxon>Eukaryota</taxon>
        <taxon>Metazoa</taxon>
        <taxon>Spiralia</taxon>
        <taxon>Lophotrochozoa</taxon>
        <taxon>Annelida</taxon>
        <taxon>Polychaeta</taxon>
        <taxon>Sedentaria</taxon>
        <taxon>Canalipalpata</taxon>
        <taxon>Sabellida</taxon>
        <taxon>Siboglinidae</taxon>
        <taxon>Ridgeia</taxon>
    </lineage>
</organism>
<keyword evidence="6" id="KW-0418">Kinase</keyword>
<reference evidence="12" key="1">
    <citation type="journal article" date="2023" name="Mol. Biol. Evol.">
        <title>Third-Generation Sequencing Reveals the Adaptive Role of the Epigenome in Three Deep-Sea Polychaetes.</title>
        <authorList>
            <person name="Perez M."/>
            <person name="Aroh O."/>
            <person name="Sun Y."/>
            <person name="Lan Y."/>
            <person name="Juniper S.K."/>
            <person name="Young C.R."/>
            <person name="Angers B."/>
            <person name="Qian P.Y."/>
        </authorList>
    </citation>
    <scope>NUCLEOTIDE SEQUENCE</scope>
    <source>
        <strain evidence="12">R07B-5</strain>
    </source>
</reference>
<keyword evidence="7" id="KW-0067">ATP-binding</keyword>
<evidence type="ECO:0000256" key="4">
    <source>
        <dbReference type="ARBA" id="ARBA00022679"/>
    </source>
</evidence>
<evidence type="ECO:0000256" key="10">
    <source>
        <dbReference type="SAM" id="MobiDB-lite"/>
    </source>
</evidence>
<protein>
    <recommendedName>
        <fullName evidence="2">non-specific serine/threonine protein kinase</fullName>
        <ecNumber evidence="2">2.7.11.1</ecNumber>
    </recommendedName>
</protein>
<evidence type="ECO:0000256" key="7">
    <source>
        <dbReference type="ARBA" id="ARBA00022840"/>
    </source>
</evidence>
<dbReference type="InterPro" id="IPR051131">
    <property type="entry name" value="NEK_Ser/Thr_kinase_NIMA"/>
</dbReference>
<comment type="catalytic activity">
    <reaction evidence="9">
        <text>L-seryl-[protein] + ATP = O-phospho-L-seryl-[protein] + ADP + H(+)</text>
        <dbReference type="Rhea" id="RHEA:17989"/>
        <dbReference type="Rhea" id="RHEA-COMP:9863"/>
        <dbReference type="Rhea" id="RHEA-COMP:11604"/>
        <dbReference type="ChEBI" id="CHEBI:15378"/>
        <dbReference type="ChEBI" id="CHEBI:29999"/>
        <dbReference type="ChEBI" id="CHEBI:30616"/>
        <dbReference type="ChEBI" id="CHEBI:83421"/>
        <dbReference type="ChEBI" id="CHEBI:456216"/>
        <dbReference type="EC" id="2.7.11.1"/>
    </reaction>
</comment>
<evidence type="ECO:0000256" key="8">
    <source>
        <dbReference type="ARBA" id="ARBA00047899"/>
    </source>
</evidence>
<dbReference type="InterPro" id="IPR000719">
    <property type="entry name" value="Prot_kinase_dom"/>
</dbReference>
<feature type="compositionally biased region" description="Polar residues" evidence="10">
    <location>
        <begin position="360"/>
        <end position="378"/>
    </location>
</feature>
<dbReference type="GO" id="GO:0005524">
    <property type="term" value="F:ATP binding"/>
    <property type="evidence" value="ECO:0007669"/>
    <property type="project" value="UniProtKB-KW"/>
</dbReference>
<feature type="compositionally biased region" description="Basic and acidic residues" evidence="10">
    <location>
        <begin position="348"/>
        <end position="358"/>
    </location>
</feature>